<feature type="transmembrane region" description="Helical" evidence="1">
    <location>
        <begin position="65"/>
        <end position="85"/>
    </location>
</feature>
<dbReference type="RefSeq" id="WP_386365478.1">
    <property type="nucleotide sequence ID" value="NZ_JBHRXZ010000022.1"/>
</dbReference>
<evidence type="ECO:0000256" key="1">
    <source>
        <dbReference type="SAM" id="Phobius"/>
    </source>
</evidence>
<keyword evidence="3" id="KW-1185">Reference proteome</keyword>
<evidence type="ECO:0000313" key="2">
    <source>
        <dbReference type="EMBL" id="MFC3608701.1"/>
    </source>
</evidence>
<protein>
    <submittedName>
        <fullName evidence="2">DUF2214 domain-containing protein</fullName>
    </submittedName>
</protein>
<feature type="transmembrane region" description="Helical" evidence="1">
    <location>
        <begin position="23"/>
        <end position="44"/>
    </location>
</feature>
<name>A0ABV7T6Y9_9GAMM</name>
<sequence length="157" mass="16936">MSPDIWTLLSELPPAAFLRGSSLVYLLVNAAHIASLGLLIGTIVSLDLRVLGLCRGVPLQAIGPFLSRMAGWGLGLAILTGLWLFSVNAPTYVDNLAFRWKLVLIGLGLVNVVMTHARRDWRSPSDAEVTPALRVHAGLSLAIWLGVVLAGRWIGFM</sequence>
<feature type="transmembrane region" description="Helical" evidence="1">
    <location>
        <begin position="135"/>
        <end position="154"/>
    </location>
</feature>
<gene>
    <name evidence="2" type="ORF">ACFOMF_13010</name>
</gene>
<keyword evidence="1" id="KW-0472">Membrane</keyword>
<reference evidence="3" key="1">
    <citation type="journal article" date="2019" name="Int. J. Syst. Evol. Microbiol.">
        <title>The Global Catalogue of Microorganisms (GCM) 10K type strain sequencing project: providing services to taxonomists for standard genome sequencing and annotation.</title>
        <authorList>
            <consortium name="The Broad Institute Genomics Platform"/>
            <consortium name="The Broad Institute Genome Sequencing Center for Infectious Disease"/>
            <person name="Wu L."/>
            <person name="Ma J."/>
        </authorList>
    </citation>
    <scope>NUCLEOTIDE SEQUENCE [LARGE SCALE GENOMIC DNA]</scope>
    <source>
        <strain evidence="3">KCTC 42447</strain>
    </source>
</reference>
<accession>A0ABV7T6Y9</accession>
<organism evidence="2 3">
    <name type="scientific">Stutzerimonas tarimensis</name>
    <dbReference type="NCBI Taxonomy" id="1507735"/>
    <lineage>
        <taxon>Bacteria</taxon>
        <taxon>Pseudomonadati</taxon>
        <taxon>Pseudomonadota</taxon>
        <taxon>Gammaproteobacteria</taxon>
        <taxon>Pseudomonadales</taxon>
        <taxon>Pseudomonadaceae</taxon>
        <taxon>Stutzerimonas</taxon>
    </lineage>
</organism>
<proteinExistence type="predicted"/>
<comment type="caution">
    <text evidence="2">The sequence shown here is derived from an EMBL/GenBank/DDBJ whole genome shotgun (WGS) entry which is preliminary data.</text>
</comment>
<keyword evidence="1" id="KW-0812">Transmembrane</keyword>
<evidence type="ECO:0000313" key="3">
    <source>
        <dbReference type="Proteomes" id="UP001595630"/>
    </source>
</evidence>
<feature type="transmembrane region" description="Helical" evidence="1">
    <location>
        <begin position="97"/>
        <end position="114"/>
    </location>
</feature>
<dbReference type="EMBL" id="JBHRXZ010000022">
    <property type="protein sequence ID" value="MFC3608701.1"/>
    <property type="molecule type" value="Genomic_DNA"/>
</dbReference>
<keyword evidence="1" id="KW-1133">Transmembrane helix</keyword>
<dbReference type="Proteomes" id="UP001595630">
    <property type="component" value="Unassembled WGS sequence"/>
</dbReference>